<comment type="similarity">
    <text evidence="1">Belongs to the LOR family.</text>
</comment>
<keyword evidence="3" id="KW-1185">Reference proteome</keyword>
<dbReference type="InterPro" id="IPR007612">
    <property type="entry name" value="LOR"/>
</dbReference>
<dbReference type="InterPro" id="IPR025659">
    <property type="entry name" value="Tubby-like_C"/>
</dbReference>
<evidence type="ECO:0000313" key="3">
    <source>
        <dbReference type="Proteomes" id="UP000092583"/>
    </source>
</evidence>
<evidence type="ECO:0000256" key="1">
    <source>
        <dbReference type="ARBA" id="ARBA00005437"/>
    </source>
</evidence>
<gene>
    <name evidence="2" type="ORF">L486_05844</name>
</gene>
<organism evidence="2 3">
    <name type="scientific">Kwoniella mangroviensis CBS 10435</name>
    <dbReference type="NCBI Taxonomy" id="1331196"/>
    <lineage>
        <taxon>Eukaryota</taxon>
        <taxon>Fungi</taxon>
        <taxon>Dikarya</taxon>
        <taxon>Basidiomycota</taxon>
        <taxon>Agaricomycotina</taxon>
        <taxon>Tremellomycetes</taxon>
        <taxon>Tremellales</taxon>
        <taxon>Cryptococcaceae</taxon>
        <taxon>Kwoniella</taxon>
    </lineage>
</organism>
<dbReference type="InterPro" id="IPR038595">
    <property type="entry name" value="LOR_sf"/>
</dbReference>
<evidence type="ECO:0000313" key="2">
    <source>
        <dbReference type="EMBL" id="OCF56988.1"/>
    </source>
</evidence>
<dbReference type="Proteomes" id="UP000092583">
    <property type="component" value="Unassembled WGS sequence"/>
</dbReference>
<protein>
    <recommendedName>
        <fullName evidence="4">Phospholipid scramblase</fullName>
    </recommendedName>
</protein>
<dbReference type="Pfam" id="PF04525">
    <property type="entry name" value="LOR"/>
    <property type="match status" value="1"/>
</dbReference>
<accession>A0A1B9IN05</accession>
<name>A0A1B9IN05_9TREE</name>
<dbReference type="OrthoDB" id="2560252at2759"/>
<reference evidence="3" key="2">
    <citation type="submission" date="2013-12" db="EMBL/GenBank/DDBJ databases">
        <title>Evolution of pathogenesis and genome organization in the Tremellales.</title>
        <authorList>
            <person name="Cuomo C."/>
            <person name="Litvintseva A."/>
            <person name="Heitman J."/>
            <person name="Chen Y."/>
            <person name="Sun S."/>
            <person name="Springer D."/>
            <person name="Dromer F."/>
            <person name="Young S."/>
            <person name="Zeng Q."/>
            <person name="Chapman S."/>
            <person name="Gujja S."/>
            <person name="Saif S."/>
            <person name="Birren B."/>
        </authorList>
    </citation>
    <scope>NUCLEOTIDE SEQUENCE [LARGE SCALE GENOMIC DNA]</scope>
    <source>
        <strain evidence="3">CBS 10435</strain>
    </source>
</reference>
<dbReference type="EMBL" id="KI669464">
    <property type="protein sequence ID" value="OCF56988.1"/>
    <property type="molecule type" value="Genomic_DNA"/>
</dbReference>
<dbReference type="SUPFAM" id="SSF54518">
    <property type="entry name" value="Tubby C-terminal domain-like"/>
    <property type="match status" value="1"/>
</dbReference>
<dbReference type="Gene3D" id="2.40.160.200">
    <property type="entry name" value="LURP1-related"/>
    <property type="match status" value="1"/>
</dbReference>
<evidence type="ECO:0008006" key="4">
    <source>
        <dbReference type="Google" id="ProtNLM"/>
    </source>
</evidence>
<dbReference type="AlphaFoldDB" id="A0A1B9IN05"/>
<proteinExistence type="inferred from homology"/>
<sequence>MSPITKLPIMADLDMPTGHSSRYCLDEPLTLNACKKCCSLSGGDYLFKDEDDQVFVKSVGKANIRQDTSESFLIIYVYMDFQLINYAPNHIALFDANGEEAVKLAVKMKTLDWAITGSTPSGEQVFTVKLGGRRRRDSNITTEFTNMKTGQTKFLEYETWKCRGDRKLFLEGEVVASVHKDHWYSKKIDIAANMDYTLVMATIIFYDIVMDQWLPAALN</sequence>
<reference evidence="2 3" key="1">
    <citation type="submission" date="2013-07" db="EMBL/GenBank/DDBJ databases">
        <title>The Genome Sequence of Kwoniella mangroviensis CBS10435.</title>
        <authorList>
            <consortium name="The Broad Institute Genome Sequencing Platform"/>
            <person name="Cuomo C."/>
            <person name="Litvintseva A."/>
            <person name="Chen Y."/>
            <person name="Heitman J."/>
            <person name="Sun S."/>
            <person name="Springer D."/>
            <person name="Dromer F."/>
            <person name="Young S.K."/>
            <person name="Zeng Q."/>
            <person name="Gargeya S."/>
            <person name="Fitzgerald M."/>
            <person name="Abouelleil A."/>
            <person name="Alvarado L."/>
            <person name="Berlin A.M."/>
            <person name="Chapman S.B."/>
            <person name="Dewar J."/>
            <person name="Goldberg J."/>
            <person name="Griggs A."/>
            <person name="Gujja S."/>
            <person name="Hansen M."/>
            <person name="Howarth C."/>
            <person name="Imamovic A."/>
            <person name="Larimer J."/>
            <person name="McCowan C."/>
            <person name="Murphy C."/>
            <person name="Pearson M."/>
            <person name="Priest M."/>
            <person name="Roberts A."/>
            <person name="Saif S."/>
            <person name="Shea T."/>
            <person name="Sykes S."/>
            <person name="Wortman J."/>
            <person name="Nusbaum C."/>
            <person name="Birren B."/>
        </authorList>
    </citation>
    <scope>NUCLEOTIDE SEQUENCE [LARGE SCALE GENOMIC DNA]</scope>
    <source>
        <strain evidence="2 3">CBS 10435</strain>
    </source>
</reference>